<dbReference type="SUPFAM" id="SSF56059">
    <property type="entry name" value="Glutathione synthetase ATP-binding domain-like"/>
    <property type="match status" value="1"/>
</dbReference>
<dbReference type="PATRIC" id="fig|765912.4.peg.2067"/>
<evidence type="ECO:0000256" key="1">
    <source>
        <dbReference type="ARBA" id="ARBA00022598"/>
    </source>
</evidence>
<keyword evidence="3 4" id="KW-0067">ATP-binding</keyword>
<keyword evidence="7" id="KW-1185">Reference proteome</keyword>
<sequence>MARVWFNRTFSNVRALLDLIRHGDSGGEHQLLCSHTQPSFPGFIAAHESFLEPPHLRGDDYVDYCLATCVARRIDHFWPGREAEPIAAQRQRFAVAGVAVLSLAAPETLALLRDKDRFCERMRGAMIPPPEYRTIRSAAEFEEAYEELRARHPVLCIKPAEGVNGTGFRIIDERRTGMQILLQGAVHAIHLAGLRQLLTEAGRFPPLLLMEYLDGPEYSVDAVGDGQRLIALVQREKSGPGTYGQRIVARPPLEQAVAEMTAAFALRGLFNVQFMEGRDGLRLLEINPRFSGGIGYGALAGVNLPFIALDGLVHGFRPGPLPAVTVGTRLLEVPGVCRIDEGLATAASHPDEVPAANGQRWAGSLATLPA</sequence>
<dbReference type="InterPro" id="IPR052032">
    <property type="entry name" value="ATP-dep_AA_Ligase"/>
</dbReference>
<proteinExistence type="predicted"/>
<dbReference type="Gene3D" id="3.40.50.20">
    <property type="match status" value="1"/>
</dbReference>
<evidence type="ECO:0000313" key="7">
    <source>
        <dbReference type="Proteomes" id="UP000010816"/>
    </source>
</evidence>
<accession>L0GZW0</accession>
<dbReference type="RefSeq" id="WP_015281004.1">
    <property type="nucleotide sequence ID" value="NC_019940.1"/>
</dbReference>
<dbReference type="PROSITE" id="PS50975">
    <property type="entry name" value="ATP_GRASP"/>
    <property type="match status" value="1"/>
</dbReference>
<dbReference type="SMART" id="SM01209">
    <property type="entry name" value="GARS_A"/>
    <property type="match status" value="1"/>
</dbReference>
<evidence type="ECO:0000256" key="2">
    <source>
        <dbReference type="ARBA" id="ARBA00022741"/>
    </source>
</evidence>
<dbReference type="KEGG" id="tmb:Thimo_2113"/>
<protein>
    <submittedName>
        <fullName evidence="6">Biotin carboxylase</fullName>
    </submittedName>
</protein>
<dbReference type="PIRSF" id="PIRSF029120">
    <property type="entry name" value="UCP029120"/>
    <property type="match status" value="1"/>
</dbReference>
<dbReference type="InterPro" id="IPR011761">
    <property type="entry name" value="ATP-grasp"/>
</dbReference>
<dbReference type="eggNOG" id="COG0458">
    <property type="taxonomic scope" value="Bacteria"/>
</dbReference>
<name>L0GZW0_9GAMM</name>
<dbReference type="HOGENOM" id="CLU_052967_3_0_6"/>
<feature type="domain" description="ATP-grasp" evidence="5">
    <location>
        <begin position="119"/>
        <end position="313"/>
    </location>
</feature>
<dbReference type="AlphaFoldDB" id="L0GZW0"/>
<dbReference type="PANTHER" id="PTHR43585:SF2">
    <property type="entry name" value="ATP-GRASP ENZYME FSQD"/>
    <property type="match status" value="1"/>
</dbReference>
<dbReference type="OrthoDB" id="9803907at2"/>
<evidence type="ECO:0000256" key="3">
    <source>
        <dbReference type="ARBA" id="ARBA00022840"/>
    </source>
</evidence>
<dbReference type="InterPro" id="IPR013815">
    <property type="entry name" value="ATP_grasp_subdomain_1"/>
</dbReference>
<dbReference type="GO" id="GO:0046872">
    <property type="term" value="F:metal ion binding"/>
    <property type="evidence" value="ECO:0007669"/>
    <property type="project" value="InterPro"/>
</dbReference>
<dbReference type="Gene3D" id="3.30.470.20">
    <property type="entry name" value="ATP-grasp fold, B domain"/>
    <property type="match status" value="1"/>
</dbReference>
<keyword evidence="1" id="KW-0436">Ligase</keyword>
<gene>
    <name evidence="6" type="ORF">Thimo_2113</name>
</gene>
<dbReference type="InterPro" id="IPR011226">
    <property type="entry name" value="ATP-grasp_fam"/>
</dbReference>
<dbReference type="Gene3D" id="3.30.1490.20">
    <property type="entry name" value="ATP-grasp fold, A domain"/>
    <property type="match status" value="1"/>
</dbReference>
<dbReference type="Pfam" id="PF15632">
    <property type="entry name" value="ATPgrasp_Ter"/>
    <property type="match status" value="1"/>
</dbReference>
<dbReference type="PANTHER" id="PTHR43585">
    <property type="entry name" value="FUMIPYRROLE BIOSYNTHESIS PROTEIN C"/>
    <property type="match status" value="1"/>
</dbReference>
<organism evidence="6 7">
    <name type="scientific">Thioflavicoccus mobilis 8321</name>
    <dbReference type="NCBI Taxonomy" id="765912"/>
    <lineage>
        <taxon>Bacteria</taxon>
        <taxon>Pseudomonadati</taxon>
        <taxon>Pseudomonadota</taxon>
        <taxon>Gammaproteobacteria</taxon>
        <taxon>Chromatiales</taxon>
        <taxon>Chromatiaceae</taxon>
        <taxon>Thioflavicoccus</taxon>
    </lineage>
</organism>
<dbReference type="EMBL" id="CP003051">
    <property type="protein sequence ID" value="AGA90864.1"/>
    <property type="molecule type" value="Genomic_DNA"/>
</dbReference>
<reference evidence="6 7" key="1">
    <citation type="submission" date="2011-09" db="EMBL/GenBank/DDBJ databases">
        <title>Complete sequence of chromosome of Thioflavicoccus mobilis 8321.</title>
        <authorList>
            <consortium name="US DOE Joint Genome Institute"/>
            <person name="Lucas S."/>
            <person name="Han J."/>
            <person name="Lapidus A."/>
            <person name="Cheng J.-F."/>
            <person name="Goodwin L."/>
            <person name="Pitluck S."/>
            <person name="Peters L."/>
            <person name="Ovchinnikova G."/>
            <person name="Lu M."/>
            <person name="Detter J.C."/>
            <person name="Han C."/>
            <person name="Tapia R."/>
            <person name="Land M."/>
            <person name="Hauser L."/>
            <person name="Kyrpides N."/>
            <person name="Ivanova N."/>
            <person name="Pagani I."/>
            <person name="Vogl K."/>
            <person name="Liu Z."/>
            <person name="Imhoff J."/>
            <person name="Thiel V."/>
            <person name="Frigaard N.-U."/>
            <person name="Bryant D."/>
            <person name="Woyke T."/>
        </authorList>
    </citation>
    <scope>NUCLEOTIDE SEQUENCE [LARGE SCALE GENOMIC DNA]</scope>
    <source>
        <strain evidence="6 7">8321</strain>
    </source>
</reference>
<dbReference type="STRING" id="765912.Thimo_2113"/>
<dbReference type="GO" id="GO:0016874">
    <property type="term" value="F:ligase activity"/>
    <property type="evidence" value="ECO:0007669"/>
    <property type="project" value="UniProtKB-KW"/>
</dbReference>
<dbReference type="Proteomes" id="UP000010816">
    <property type="component" value="Chromosome"/>
</dbReference>
<evidence type="ECO:0000259" key="5">
    <source>
        <dbReference type="PROSITE" id="PS50975"/>
    </source>
</evidence>
<evidence type="ECO:0000313" key="6">
    <source>
        <dbReference type="EMBL" id="AGA90864.1"/>
    </source>
</evidence>
<evidence type="ECO:0000256" key="4">
    <source>
        <dbReference type="PROSITE-ProRule" id="PRU00409"/>
    </source>
</evidence>
<dbReference type="GO" id="GO:0005524">
    <property type="term" value="F:ATP binding"/>
    <property type="evidence" value="ECO:0007669"/>
    <property type="project" value="UniProtKB-UniRule"/>
</dbReference>
<keyword evidence="2 4" id="KW-0547">Nucleotide-binding</keyword>